<evidence type="ECO:0000313" key="4">
    <source>
        <dbReference type="Proteomes" id="UP000663874"/>
    </source>
</evidence>
<dbReference type="EMBL" id="CAJOAX010000255">
    <property type="protein sequence ID" value="CAF3551167.1"/>
    <property type="molecule type" value="Genomic_DNA"/>
</dbReference>
<accession>A0A818J7Q0</accession>
<evidence type="ECO:0000313" key="2">
    <source>
        <dbReference type="EMBL" id="CAF3535886.1"/>
    </source>
</evidence>
<sequence>MILTPSLPPDHQQQQHVCFLPMMENSSGTRPPDNHSFMHPPHHLMHLSGDQPRPPSQSIRSDDSLFNSILNDLKIPPSSNSTVNDKQPLGD</sequence>
<proteinExistence type="predicted"/>
<comment type="caution">
    <text evidence="2">The sequence shown here is derived from an EMBL/GenBank/DDBJ whole genome shotgun (WGS) entry which is preliminary data.</text>
</comment>
<reference evidence="2" key="1">
    <citation type="submission" date="2021-02" db="EMBL/GenBank/DDBJ databases">
        <authorList>
            <person name="Nowell W R."/>
        </authorList>
    </citation>
    <scope>NUCLEOTIDE SEQUENCE</scope>
</reference>
<dbReference type="AlphaFoldDB" id="A0A818J7Q0"/>
<dbReference type="Proteomes" id="UP000663823">
    <property type="component" value="Unassembled WGS sequence"/>
</dbReference>
<organism evidence="2 4">
    <name type="scientific">Rotaria sordida</name>
    <dbReference type="NCBI Taxonomy" id="392033"/>
    <lineage>
        <taxon>Eukaryota</taxon>
        <taxon>Metazoa</taxon>
        <taxon>Spiralia</taxon>
        <taxon>Gnathifera</taxon>
        <taxon>Rotifera</taxon>
        <taxon>Eurotatoria</taxon>
        <taxon>Bdelloidea</taxon>
        <taxon>Philodinida</taxon>
        <taxon>Philodinidae</taxon>
        <taxon>Rotaria</taxon>
    </lineage>
</organism>
<dbReference type="Proteomes" id="UP000663874">
    <property type="component" value="Unassembled WGS sequence"/>
</dbReference>
<gene>
    <name evidence="2" type="ORF">FNK824_LOCUS218</name>
    <name evidence="3" type="ORF">OTI717_LOCUS4309</name>
</gene>
<evidence type="ECO:0000256" key="1">
    <source>
        <dbReference type="SAM" id="MobiDB-lite"/>
    </source>
</evidence>
<name>A0A818J7Q0_9BILA</name>
<protein>
    <submittedName>
        <fullName evidence="2">Uncharacterized protein</fullName>
    </submittedName>
</protein>
<feature type="region of interest" description="Disordered" evidence="1">
    <location>
        <begin position="21"/>
        <end position="91"/>
    </location>
</feature>
<dbReference type="EMBL" id="CAJOBE010000007">
    <property type="protein sequence ID" value="CAF3535886.1"/>
    <property type="molecule type" value="Genomic_DNA"/>
</dbReference>
<evidence type="ECO:0000313" key="3">
    <source>
        <dbReference type="EMBL" id="CAF3551167.1"/>
    </source>
</evidence>
<feature type="compositionally biased region" description="Polar residues" evidence="1">
    <location>
        <begin position="56"/>
        <end position="70"/>
    </location>
</feature>